<dbReference type="Ensembl" id="ENSOKIT00005016251.1">
    <property type="protein sequence ID" value="ENSOKIP00005015283.1"/>
    <property type="gene ID" value="ENSOKIG00005006839.1"/>
</dbReference>
<organism evidence="13 14">
    <name type="scientific">Oncorhynchus kisutch</name>
    <name type="common">Coho salmon</name>
    <name type="synonym">Salmo kisutch</name>
    <dbReference type="NCBI Taxonomy" id="8019"/>
    <lineage>
        <taxon>Eukaryota</taxon>
        <taxon>Metazoa</taxon>
        <taxon>Chordata</taxon>
        <taxon>Craniata</taxon>
        <taxon>Vertebrata</taxon>
        <taxon>Euteleostomi</taxon>
        <taxon>Actinopterygii</taxon>
        <taxon>Neopterygii</taxon>
        <taxon>Teleostei</taxon>
        <taxon>Protacanthopterygii</taxon>
        <taxon>Salmoniformes</taxon>
        <taxon>Salmonidae</taxon>
        <taxon>Salmoninae</taxon>
        <taxon>Oncorhynchus</taxon>
    </lineage>
</organism>
<evidence type="ECO:0000256" key="8">
    <source>
        <dbReference type="ARBA" id="ARBA00022525"/>
    </source>
</evidence>
<evidence type="ECO:0000256" key="4">
    <source>
        <dbReference type="ARBA" id="ARBA00015150"/>
    </source>
</evidence>
<reference evidence="13" key="2">
    <citation type="submission" date="2025-09" db="UniProtKB">
        <authorList>
            <consortium name="Ensembl"/>
        </authorList>
    </citation>
    <scope>IDENTIFICATION</scope>
</reference>
<dbReference type="GO" id="GO:0008083">
    <property type="term" value="F:growth factor activity"/>
    <property type="evidence" value="ECO:0007669"/>
    <property type="project" value="UniProtKB-KW"/>
</dbReference>
<keyword evidence="11" id="KW-0339">Growth factor</keyword>
<evidence type="ECO:0000256" key="5">
    <source>
        <dbReference type="ARBA" id="ARBA00022473"/>
    </source>
</evidence>
<dbReference type="GO" id="GO:0007399">
    <property type="term" value="P:nervous system development"/>
    <property type="evidence" value="ECO:0007669"/>
    <property type="project" value="UniProtKB-KW"/>
</dbReference>
<keyword evidence="14" id="KW-1185">Reference proteome</keyword>
<comment type="subcellular location">
    <subcellularLocation>
        <location evidence="1">Cytoplasm</location>
    </subcellularLocation>
    <subcellularLocation>
        <location evidence="2">Secreted</location>
    </subcellularLocation>
</comment>
<protein>
    <recommendedName>
        <fullName evidence="4">Ciliary neurotrophic factor</fullName>
    </recommendedName>
</protein>
<evidence type="ECO:0000256" key="12">
    <source>
        <dbReference type="ARBA" id="ARBA00025427"/>
    </source>
</evidence>
<dbReference type="Pfam" id="PF01291">
    <property type="entry name" value="LIF_OSM"/>
    <property type="match status" value="1"/>
</dbReference>
<dbReference type="Gene3D" id="1.20.1250.10">
    <property type="match status" value="1"/>
</dbReference>
<keyword evidence="9" id="KW-0221">Differentiation</keyword>
<evidence type="ECO:0000256" key="9">
    <source>
        <dbReference type="ARBA" id="ARBA00022782"/>
    </source>
</evidence>
<dbReference type="InterPro" id="IPR000151">
    <property type="entry name" value="Ciliary_neurotrophic_fac_CNTF"/>
</dbReference>
<comment type="function">
    <text evidence="12">CNTF is a survival factor for various neuronal cell types. Seems to prevent the degeneration of motor axons after axotomy.</text>
</comment>
<keyword evidence="8" id="KW-0964">Secreted</keyword>
<dbReference type="GO" id="GO:0005125">
    <property type="term" value="F:cytokine activity"/>
    <property type="evidence" value="ECO:0007669"/>
    <property type="project" value="UniProtKB-KW"/>
</dbReference>
<dbReference type="GO" id="GO:0005737">
    <property type="term" value="C:cytoplasm"/>
    <property type="evidence" value="ECO:0007669"/>
    <property type="project" value="UniProtKB-SubCell"/>
</dbReference>
<dbReference type="PANTHER" id="PTHR15196">
    <property type="entry name" value="CILIARY NEUROTROPHIC FACTOR"/>
    <property type="match status" value="1"/>
</dbReference>
<keyword evidence="7" id="KW-0202">Cytokine</keyword>
<dbReference type="GO" id="GO:0070120">
    <property type="term" value="P:ciliary neurotrophic factor-mediated signaling pathway"/>
    <property type="evidence" value="ECO:0007669"/>
    <property type="project" value="InterPro"/>
</dbReference>
<keyword evidence="6" id="KW-0963">Cytoplasm</keyword>
<dbReference type="GO" id="GO:0006955">
    <property type="term" value="P:immune response"/>
    <property type="evidence" value="ECO:0007669"/>
    <property type="project" value="InterPro"/>
</dbReference>
<evidence type="ECO:0000313" key="14">
    <source>
        <dbReference type="Proteomes" id="UP000694557"/>
    </source>
</evidence>
<comment type="similarity">
    <text evidence="3">Belongs to the CNTF family.</text>
</comment>
<gene>
    <name evidence="13" type="primary">m17</name>
</gene>
<dbReference type="GO" id="GO:0043524">
    <property type="term" value="P:negative regulation of neuron apoptotic process"/>
    <property type="evidence" value="ECO:0007669"/>
    <property type="project" value="InterPro"/>
</dbReference>
<evidence type="ECO:0000256" key="1">
    <source>
        <dbReference type="ARBA" id="ARBA00004496"/>
    </source>
</evidence>
<dbReference type="GeneTree" id="ENSGT00420000029890"/>
<evidence type="ECO:0000256" key="3">
    <source>
        <dbReference type="ARBA" id="ARBA00007988"/>
    </source>
</evidence>
<dbReference type="SUPFAM" id="SSF47266">
    <property type="entry name" value="4-helical cytokines"/>
    <property type="match status" value="1"/>
</dbReference>
<dbReference type="InterPro" id="IPR001581">
    <property type="entry name" value="Leukemia_IF/oncostatin"/>
</dbReference>
<sequence>MNDDVQMLNNEFFCVCMNDCTHMRRYKLSMCRLNFYCVLYSLYRHFKYCNCYQYISYFYFRLSCNYAKVCDIGVSVVILIVSPCSSALLSLLLVAAIDSVSAGVVCRKQPCGSSLQRSLKLTKLIHKESVDLLKTYKLSQGDMSELFCQMSINNVPDPNISGLDPSERMLSIYSHCKAFLPHLKRVTEQQTDLQPPSSSLLSKLSTAHNRTNGLANQINCIYQTLFPNLPIPPEPVDGPTSVPPSQNVFQQKVYGCVVLKRFKEFLSRVTRELRTLKSQVCTRRTPFADTNALF</sequence>
<evidence type="ECO:0000256" key="6">
    <source>
        <dbReference type="ARBA" id="ARBA00022490"/>
    </source>
</evidence>
<keyword evidence="5" id="KW-0217">Developmental protein</keyword>
<reference evidence="13" key="1">
    <citation type="submission" date="2025-08" db="UniProtKB">
        <authorList>
            <consortium name="Ensembl"/>
        </authorList>
    </citation>
    <scope>IDENTIFICATION</scope>
</reference>
<name>A0A8C7D2U7_ONCKI</name>
<evidence type="ECO:0000256" key="11">
    <source>
        <dbReference type="ARBA" id="ARBA00023030"/>
    </source>
</evidence>
<dbReference type="Proteomes" id="UP000694557">
    <property type="component" value="Unassembled WGS sequence"/>
</dbReference>
<dbReference type="PANTHER" id="PTHR15196:SF0">
    <property type="entry name" value="CILIARY NEUROTROPHIC FACTOR"/>
    <property type="match status" value="1"/>
</dbReference>
<evidence type="ECO:0000256" key="7">
    <source>
        <dbReference type="ARBA" id="ARBA00022514"/>
    </source>
</evidence>
<proteinExistence type="inferred from homology"/>
<dbReference type="GO" id="GO:0005615">
    <property type="term" value="C:extracellular space"/>
    <property type="evidence" value="ECO:0007669"/>
    <property type="project" value="UniProtKB-KW"/>
</dbReference>
<dbReference type="GO" id="GO:0030154">
    <property type="term" value="P:cell differentiation"/>
    <property type="evidence" value="ECO:0007669"/>
    <property type="project" value="UniProtKB-KW"/>
</dbReference>
<evidence type="ECO:0000256" key="10">
    <source>
        <dbReference type="ARBA" id="ARBA00022902"/>
    </source>
</evidence>
<dbReference type="AlphaFoldDB" id="A0A8C7D2U7"/>
<keyword evidence="10" id="KW-0524">Neurogenesis</keyword>
<dbReference type="GO" id="GO:0005127">
    <property type="term" value="F:ciliary neurotrophic factor receptor binding"/>
    <property type="evidence" value="ECO:0007669"/>
    <property type="project" value="InterPro"/>
</dbReference>
<evidence type="ECO:0000256" key="2">
    <source>
        <dbReference type="ARBA" id="ARBA00004613"/>
    </source>
</evidence>
<accession>A0A8C7D2U7</accession>
<dbReference type="InterPro" id="IPR009079">
    <property type="entry name" value="4_helix_cytokine-like_core"/>
</dbReference>
<evidence type="ECO:0000313" key="13">
    <source>
        <dbReference type="Ensembl" id="ENSOKIP00005015283.1"/>
    </source>
</evidence>